<reference evidence="2" key="1">
    <citation type="submission" date="2020-05" db="UniProtKB">
        <authorList>
            <consortium name="EnsemblMetazoa"/>
        </authorList>
    </citation>
    <scope>IDENTIFICATION</scope>
    <source>
        <strain evidence="2">Aabys</strain>
    </source>
</reference>
<dbReference type="EnsemblMetazoa" id="MDOA016257-RA">
    <property type="protein sequence ID" value="MDOA016257-PA"/>
    <property type="gene ID" value="MDOA016257"/>
</dbReference>
<dbReference type="VEuPathDB" id="VectorBase:MDOA016257"/>
<gene>
    <name evidence="2" type="primary">105262037</name>
</gene>
<sequence length="81" mass="8649">MAANWLSIIAIIVSSILLLTNAQRTCPRRTERVPAGARVCHVLCAAGGKPPINLCQTVPRPGLVISCPPGCCRTGNRCRRV</sequence>
<feature type="chain" id="PRO_5044561859" evidence="1">
    <location>
        <begin position="23"/>
        <end position="81"/>
    </location>
</feature>
<evidence type="ECO:0000256" key="1">
    <source>
        <dbReference type="SAM" id="SignalP"/>
    </source>
</evidence>
<name>A0A1I8NJP7_MUSDO</name>
<feature type="signal peptide" evidence="1">
    <location>
        <begin position="1"/>
        <end position="22"/>
    </location>
</feature>
<accession>A0A1I8NJP7</accession>
<keyword evidence="1" id="KW-0732">Signal</keyword>
<protein>
    <submittedName>
        <fullName evidence="2">Uncharacterized protein</fullName>
    </submittedName>
</protein>
<proteinExistence type="predicted"/>
<dbReference type="AlphaFoldDB" id="A0A1I8NJP7"/>
<organism evidence="2">
    <name type="scientific">Musca domestica</name>
    <name type="common">House fly</name>
    <dbReference type="NCBI Taxonomy" id="7370"/>
    <lineage>
        <taxon>Eukaryota</taxon>
        <taxon>Metazoa</taxon>
        <taxon>Ecdysozoa</taxon>
        <taxon>Arthropoda</taxon>
        <taxon>Hexapoda</taxon>
        <taxon>Insecta</taxon>
        <taxon>Pterygota</taxon>
        <taxon>Neoptera</taxon>
        <taxon>Endopterygota</taxon>
        <taxon>Diptera</taxon>
        <taxon>Brachycera</taxon>
        <taxon>Muscomorpha</taxon>
        <taxon>Muscoidea</taxon>
        <taxon>Muscidae</taxon>
        <taxon>Musca</taxon>
    </lineage>
</organism>
<evidence type="ECO:0000313" key="2">
    <source>
        <dbReference type="EnsemblMetazoa" id="MDOA016257-PA"/>
    </source>
</evidence>